<dbReference type="InterPro" id="IPR036786">
    <property type="entry name" value="Ribosome_mat_SBDS_N_sf"/>
</dbReference>
<keyword evidence="3" id="KW-0963">Cytoplasm</keyword>
<accession>A0A1X0Q9V8</accession>
<proteinExistence type="inferred from homology"/>
<feature type="domain" description="Ribosome maturation protein SDO1/SBDS N-terminal" evidence="6">
    <location>
        <begin position="12"/>
        <end position="97"/>
    </location>
</feature>
<protein>
    <submittedName>
        <fullName evidence="7">SDO1</fullName>
    </submittedName>
</protein>
<keyword evidence="4" id="KW-0690">Ribosome biogenesis</keyword>
<dbReference type="VEuPathDB" id="MicrosporidiaDB:HERIO_1540"/>
<sequence length="221" mass="26313">MFLPSNNKKLVNISIITLKVDNFTYELAVYPNKLYEYFNDTCTDYSEILHNDCIYRNISKGELCSYKEIDYLKKSKNIIDPIKYILDNGYERKHSKTKEYEIEQIEKEVIEILSSKILYNNSLVDKDTLKTVVRGVYSYNLMNPKKQVSFIIKKLEEMGYKRVSFKVDTEKNLDEYKEFEMNENSYLLKGDVLHYFIEDCDKKNINFTIEKFDEVDSEDIC</sequence>
<evidence type="ECO:0000256" key="2">
    <source>
        <dbReference type="ARBA" id="ARBA00007433"/>
    </source>
</evidence>
<evidence type="ECO:0000313" key="7">
    <source>
        <dbReference type="EMBL" id="ORD96546.1"/>
    </source>
</evidence>
<dbReference type="PANTHER" id="PTHR10927:SF1">
    <property type="entry name" value="RIBOSOME MATURATION PROTEIN SBDS"/>
    <property type="match status" value="1"/>
</dbReference>
<evidence type="ECO:0000259" key="6">
    <source>
        <dbReference type="Pfam" id="PF01172"/>
    </source>
</evidence>
<evidence type="ECO:0000256" key="3">
    <source>
        <dbReference type="ARBA" id="ARBA00022490"/>
    </source>
</evidence>
<evidence type="ECO:0000256" key="4">
    <source>
        <dbReference type="ARBA" id="ARBA00022517"/>
    </source>
</evidence>
<comment type="subunit">
    <text evidence="5">Associates with the 60S ribosomal subunit.</text>
</comment>
<comment type="similarity">
    <text evidence="2">Belongs to the SDO1/SBDS family.</text>
</comment>
<evidence type="ECO:0000256" key="1">
    <source>
        <dbReference type="ARBA" id="ARBA00004496"/>
    </source>
</evidence>
<organism evidence="7 8">
    <name type="scientific">Hepatospora eriocheir</name>
    <dbReference type="NCBI Taxonomy" id="1081669"/>
    <lineage>
        <taxon>Eukaryota</taxon>
        <taxon>Fungi</taxon>
        <taxon>Fungi incertae sedis</taxon>
        <taxon>Microsporidia</taxon>
        <taxon>Hepatosporidae</taxon>
        <taxon>Hepatospora</taxon>
    </lineage>
</organism>
<reference evidence="7 8" key="1">
    <citation type="journal article" date="2017" name="Environ. Microbiol.">
        <title>Decay of the glycolytic pathway and adaptation to intranuclear parasitism within Enterocytozoonidae microsporidia.</title>
        <authorList>
            <person name="Wiredu Boakye D."/>
            <person name="Jaroenlak P."/>
            <person name="Prachumwat A."/>
            <person name="Williams T.A."/>
            <person name="Bateman K.S."/>
            <person name="Itsathitphaisarn O."/>
            <person name="Sritunyalucksana K."/>
            <person name="Paszkiewicz K.H."/>
            <person name="Moore K.A."/>
            <person name="Stentiford G.D."/>
            <person name="Williams B.A."/>
        </authorList>
    </citation>
    <scope>NUCLEOTIDE SEQUENCE [LARGE SCALE GENOMIC DNA]</scope>
    <source>
        <strain evidence="7 8">GB1</strain>
    </source>
</reference>
<keyword evidence="8" id="KW-1185">Reference proteome</keyword>
<evidence type="ECO:0000313" key="8">
    <source>
        <dbReference type="Proteomes" id="UP000192356"/>
    </source>
</evidence>
<dbReference type="Gene3D" id="3.30.1250.10">
    <property type="entry name" value="Ribosome maturation protein SBDS, N-terminal domain"/>
    <property type="match status" value="1"/>
</dbReference>
<dbReference type="InterPro" id="IPR039100">
    <property type="entry name" value="Sdo1/SBDS-like"/>
</dbReference>
<dbReference type="VEuPathDB" id="MicrosporidiaDB:A0H76_1985"/>
<dbReference type="OrthoDB" id="10253092at2759"/>
<dbReference type="PANTHER" id="PTHR10927">
    <property type="entry name" value="RIBOSOME MATURATION PROTEIN SBDS"/>
    <property type="match status" value="1"/>
</dbReference>
<evidence type="ECO:0000256" key="5">
    <source>
        <dbReference type="ARBA" id="ARBA00049708"/>
    </source>
</evidence>
<dbReference type="Pfam" id="PF01172">
    <property type="entry name" value="SBDS_N"/>
    <property type="match status" value="1"/>
</dbReference>
<dbReference type="InterPro" id="IPR019783">
    <property type="entry name" value="SDO1/SBDS_N"/>
</dbReference>
<name>A0A1X0Q9V8_9MICR</name>
<dbReference type="SUPFAM" id="SSF89895">
    <property type="entry name" value="FYSH domain"/>
    <property type="match status" value="1"/>
</dbReference>
<gene>
    <name evidence="7" type="primary">SDO1</name>
    <name evidence="7" type="ORF">HERIO_1540</name>
</gene>
<dbReference type="GO" id="GO:0005737">
    <property type="term" value="C:cytoplasm"/>
    <property type="evidence" value="ECO:0007669"/>
    <property type="project" value="UniProtKB-SubCell"/>
</dbReference>
<dbReference type="AlphaFoldDB" id="A0A1X0Q9V8"/>
<comment type="subcellular location">
    <subcellularLocation>
        <location evidence="1">Cytoplasm</location>
    </subcellularLocation>
</comment>
<dbReference type="GO" id="GO:0042254">
    <property type="term" value="P:ribosome biogenesis"/>
    <property type="evidence" value="ECO:0007669"/>
    <property type="project" value="UniProtKB-KW"/>
</dbReference>
<dbReference type="Proteomes" id="UP000192356">
    <property type="component" value="Unassembled WGS sequence"/>
</dbReference>
<dbReference type="EMBL" id="LVKB01000080">
    <property type="protein sequence ID" value="ORD96546.1"/>
    <property type="molecule type" value="Genomic_DNA"/>
</dbReference>
<comment type="caution">
    <text evidence="7">The sequence shown here is derived from an EMBL/GenBank/DDBJ whole genome shotgun (WGS) entry which is preliminary data.</text>
</comment>